<dbReference type="EMBL" id="HBGA01138826">
    <property type="protein sequence ID" value="CAD9039904.1"/>
    <property type="molecule type" value="Transcribed_RNA"/>
</dbReference>
<dbReference type="EMBL" id="HBGA01138827">
    <property type="protein sequence ID" value="CAD9039905.1"/>
    <property type="molecule type" value="Transcribed_RNA"/>
</dbReference>
<gene>
    <name evidence="1" type="ORF">EGYM00392_LOCUS51070</name>
    <name evidence="2" type="ORF">EGYM00392_LOCUS51071</name>
</gene>
<evidence type="ECO:0000313" key="1">
    <source>
        <dbReference type="EMBL" id="CAD9039904.1"/>
    </source>
</evidence>
<reference evidence="2" key="1">
    <citation type="submission" date="2021-01" db="EMBL/GenBank/DDBJ databases">
        <authorList>
            <person name="Corre E."/>
            <person name="Pelletier E."/>
            <person name="Niang G."/>
            <person name="Scheremetjew M."/>
            <person name="Finn R."/>
            <person name="Kale V."/>
            <person name="Holt S."/>
            <person name="Cochrane G."/>
            <person name="Meng A."/>
            <person name="Brown T."/>
            <person name="Cohen L."/>
        </authorList>
    </citation>
    <scope>NUCLEOTIDE SEQUENCE</scope>
    <source>
        <strain evidence="2">NIES-381</strain>
    </source>
</reference>
<accession>A0A6U8N3I0</accession>
<evidence type="ECO:0000313" key="2">
    <source>
        <dbReference type="EMBL" id="CAD9039905.1"/>
    </source>
</evidence>
<protein>
    <submittedName>
        <fullName evidence="2">Uncharacterized protein</fullName>
    </submittedName>
</protein>
<organism evidence="2">
    <name type="scientific">Eutreptiella gymnastica</name>
    <dbReference type="NCBI Taxonomy" id="73025"/>
    <lineage>
        <taxon>Eukaryota</taxon>
        <taxon>Discoba</taxon>
        <taxon>Euglenozoa</taxon>
        <taxon>Euglenida</taxon>
        <taxon>Spirocuta</taxon>
        <taxon>Euglenophyceae</taxon>
        <taxon>Eutreptiales</taxon>
        <taxon>Eutreptiaceae</taxon>
        <taxon>Eutreptiella</taxon>
    </lineage>
</organism>
<sequence length="165" mass="17772">MVALPSLLPVSVQEYKAQRLLLEAISCITAPLPIEPNTYALTERSGPASPAHLTGLTGQTVSLLVGLTSKSGGTDFPLQKGLVPGWRSTCCTIRADCWLNASAGSHGYTPPHPTSPPPCLSPACPSHQRLVAPSVLEPLCSWFPIQFRREVSCQEALRFRQPSVW</sequence>
<name>A0A6U8N3I0_9EUGL</name>
<proteinExistence type="predicted"/>
<dbReference type="AlphaFoldDB" id="A0A6U8N3I0"/>